<evidence type="ECO:0000259" key="1">
    <source>
        <dbReference type="Pfam" id="PF23343"/>
    </source>
</evidence>
<dbReference type="InterPro" id="IPR056906">
    <property type="entry name" value="ORF2/G2P_dom"/>
</dbReference>
<proteinExistence type="predicted"/>
<dbReference type="EMBL" id="MZ089800">
    <property type="protein sequence ID" value="QXP45104.1"/>
    <property type="molecule type" value="Genomic_DNA"/>
</dbReference>
<dbReference type="Pfam" id="PF23343">
    <property type="entry name" value="REP_ORF2-G2P"/>
    <property type="match status" value="1"/>
</dbReference>
<reference evidence="2" key="1">
    <citation type="submission" date="2021-04" db="EMBL/GenBank/DDBJ databases">
        <title>Genomes of microviruses identified in yellow-bellied marmot fecal samples.</title>
        <authorList>
            <person name="Varsani A."/>
            <person name="Kraberger S."/>
            <person name="Chatterjee A."/>
            <person name="Richet C."/>
            <person name="Fontenele R.S."/>
            <person name="Schmidlin K."/>
            <person name="Blumstein D.T."/>
        </authorList>
    </citation>
    <scope>NUCLEOTIDE SEQUENCE</scope>
    <source>
        <strain evidence="2">Mar54</strain>
    </source>
</reference>
<organism evidence="2">
    <name type="scientific">Microvirus mar54</name>
    <dbReference type="NCBI Taxonomy" id="2851190"/>
    <lineage>
        <taxon>Viruses</taxon>
        <taxon>Monodnaviria</taxon>
        <taxon>Sangervirae</taxon>
        <taxon>Phixviricota</taxon>
        <taxon>Malgrandaviricetes</taxon>
        <taxon>Petitvirales</taxon>
        <taxon>Microviridae</taxon>
    </lineage>
</organism>
<sequence>MMCENPLVILSQHSMLHLFNDAQIYFYDNLEDSSTLSTCGSVKDFLHDYHSLDAESINEVVKHSYFICNGHKFPIFTALPCSKCQYCRYDFRREIENRAIIEAANCGTIIFYTLTYADASLPEFGLRKSDVQSAFKRLRQYINRYVSPDITFTNMYVGEYGGNPNHSLRPHYHGVLFFNRFLTKNELFTIEDMFKPSRSTFEQNFPKNQQNSHKLLFECISRGLCNKDLHITSKFYNDHPRLQGFWPHGLLYDFQQPKKGPVALVRYLTKYITKFTINEDDIAIFKEKDNKHFEPMFFQLPKSVGLGCKYIDKYRDAILNSVSGTITIRTQSHSSSVSFNRIKIPNIFIRKLFPTIGQLCPRVVFNVHLVDSLIHELSAKFFYDEQQQINLQSAIVRFEPYAPLLNISLKRKEKVKLDTYTAFIVNNYHNTDYQTPVDDCNQRLEECNKIFSILESYLNELSPDVTFENYKHLTLTKLNYYQNLQIPERSCRDVTAHRNQQISSDDYYTKSHMIYSPFNQFA</sequence>
<accession>A0A8F5XTD5</accession>
<evidence type="ECO:0000313" key="2">
    <source>
        <dbReference type="EMBL" id="QXP45104.1"/>
    </source>
</evidence>
<feature type="domain" description="Replication-associated protein ORF2/G2P" evidence="1">
    <location>
        <begin position="110"/>
        <end position="274"/>
    </location>
</feature>
<protein>
    <submittedName>
        <fullName evidence="2">Replication initiator protein</fullName>
    </submittedName>
</protein>
<name>A0A8F5XTD5_9VIRU</name>